<evidence type="ECO:0000313" key="3">
    <source>
        <dbReference type="Proteomes" id="UP001152885"/>
    </source>
</evidence>
<dbReference type="GO" id="GO:0046982">
    <property type="term" value="F:protein heterodimerization activity"/>
    <property type="evidence" value="ECO:0007669"/>
    <property type="project" value="InterPro"/>
</dbReference>
<dbReference type="PANTHER" id="PTHR31975">
    <property type="entry name" value="BUD SITE SELECTION PROTEIN 7-RELATED"/>
    <property type="match status" value="1"/>
</dbReference>
<dbReference type="InterPro" id="IPR011990">
    <property type="entry name" value="TPR-like_helical_dom_sf"/>
</dbReference>
<evidence type="ECO:0000256" key="1">
    <source>
        <dbReference type="SAM" id="MobiDB-lite"/>
    </source>
</evidence>
<dbReference type="Gene3D" id="1.10.20.10">
    <property type="entry name" value="Histone, subunit A"/>
    <property type="match status" value="1"/>
</dbReference>
<dbReference type="PANTHER" id="PTHR31975:SF1">
    <property type="entry name" value="BUD SITE SELECTION PROTEIN 7-RELATED"/>
    <property type="match status" value="1"/>
</dbReference>
<comment type="caution">
    <text evidence="2">The sequence shown here is derived from an EMBL/GenBank/DDBJ whole genome shotgun (WGS) entry which is preliminary data.</text>
</comment>
<dbReference type="InterPro" id="IPR015374">
    <property type="entry name" value="ChAPs"/>
</dbReference>
<dbReference type="GO" id="GO:0034044">
    <property type="term" value="C:exomer complex"/>
    <property type="evidence" value="ECO:0007669"/>
    <property type="project" value="TreeGrafter"/>
</dbReference>
<keyword evidence="3" id="KW-1185">Reference proteome</keyword>
<dbReference type="InterPro" id="IPR003162">
    <property type="entry name" value="TFIID-31"/>
</dbReference>
<sequence>MSTEENGNHTATSNGSNNNLITEKTATDNTITSNNVSEKKEKIVPRDVRLLHLIFATQGIQNYQDHVPLQLMDFAHRYTKSILKDALVYNDHTKPINTNTNLNSNQNTSINTDDIRLAIAARSNYQFKPVPPKELLLELAQERNSKPLPTIIPKWGLYLPPEKYCLTARDWDDIYDEPEEEEFDKQQQKEQKEQQQQQAQQAQQKKKMRTNFIPMLPPLLASIPEVKEDYSGQCLVERTARLIQFVDLGAPDLCNIQKISLSSKTEISTFLYFTGVDVSNTASIAAHLQSLSNLMTSKSQYWFGEKKHWKVPQLTYCTFNAFSKIDLRVTVHIPGKFEIQIVNQDGKILQIEKLSSNDLDKLWQETFITSIVRAVLENDEGIDENFNKIGGLVEIRKINPFNNGIVSKELLNNFLIGFETLFFQGHKLGCNIEYPQPTIVNNYLVDGFLKVIQLTQSYDRGLTILNRLYKTEPMIISLIAKLQLLKQDEIEAVKTMNLGILQNKRDSNLLILQAEFCLNKKKPELALELAKQAVKSSPSDFKTWSLLVKVYTKLGDFENALLTLNSCPMNSHKEKYQLKRVVPIKSNDDLHLPSPLDVTLDDVSNLQSNEISFEQKNLDPQLINLPATNLKSTFSKAYDLLTDIVIKTGWESLLKYRAKVFVMEEEYRKDKNNGHIKKNSTSSTSTLTVNNNEDVSSTIGIKSPESTDKINDLEFQDEFRKKRLCERWLDNLFMLLYEDLRAYTMWQAESLHFQAQQMEYKKSTLEWEILGSIAYRLKHFKEGSIAFANALSGRFSAKSQSEMLKYYLMEKNKLINKNTTTFTTTSNNNNSSSHLNSSGFIQNYSKLMNQLNEKILESIVKLLVWNHRWYSDFSPFLLINYADLVAWEGLLKIESSIKASYSEIPNKLINQKENKDKDGESVGNHGIIEMMHDLDVDYIKLYKLSNADE</sequence>
<dbReference type="Gene3D" id="1.25.40.10">
    <property type="entry name" value="Tetratricopeptide repeat domain"/>
    <property type="match status" value="1"/>
</dbReference>
<feature type="compositionally biased region" description="Basic and acidic residues" evidence="1">
    <location>
        <begin position="184"/>
        <end position="193"/>
    </location>
</feature>
<gene>
    <name evidence="2" type="ORF">CANVERA_P4339</name>
</gene>
<dbReference type="EMBL" id="CANTUO010000005">
    <property type="protein sequence ID" value="CAI5759827.1"/>
    <property type="molecule type" value="Genomic_DNA"/>
</dbReference>
<dbReference type="SUPFAM" id="SSF47113">
    <property type="entry name" value="Histone-fold"/>
    <property type="match status" value="1"/>
</dbReference>
<dbReference type="Proteomes" id="UP001152885">
    <property type="component" value="Unassembled WGS sequence"/>
</dbReference>
<accession>A0A9W4XBT7</accession>
<reference evidence="2" key="1">
    <citation type="submission" date="2022-12" db="EMBL/GenBank/DDBJ databases">
        <authorList>
            <person name="Brejova B."/>
        </authorList>
    </citation>
    <scope>NUCLEOTIDE SEQUENCE</scope>
</reference>
<dbReference type="AlphaFoldDB" id="A0A9W4XBT7"/>
<dbReference type="InterPro" id="IPR009072">
    <property type="entry name" value="Histone-fold"/>
</dbReference>
<evidence type="ECO:0000313" key="2">
    <source>
        <dbReference type="EMBL" id="CAI5759827.1"/>
    </source>
</evidence>
<dbReference type="GO" id="GO:0006352">
    <property type="term" value="P:DNA-templated transcription initiation"/>
    <property type="evidence" value="ECO:0007669"/>
    <property type="project" value="InterPro"/>
</dbReference>
<feature type="region of interest" description="Disordered" evidence="1">
    <location>
        <begin position="1"/>
        <end position="31"/>
    </location>
</feature>
<feature type="compositionally biased region" description="Low complexity" evidence="1">
    <location>
        <begin position="194"/>
        <end position="203"/>
    </location>
</feature>
<dbReference type="Pfam" id="PF02291">
    <property type="entry name" value="TFIID-31kDa"/>
    <property type="match status" value="1"/>
</dbReference>
<dbReference type="Pfam" id="PF09295">
    <property type="entry name" value="ChAPs"/>
    <property type="match status" value="1"/>
</dbReference>
<dbReference type="SUPFAM" id="SSF48452">
    <property type="entry name" value="TPR-like"/>
    <property type="match status" value="1"/>
</dbReference>
<feature type="region of interest" description="Disordered" evidence="1">
    <location>
        <begin position="179"/>
        <end position="207"/>
    </location>
</feature>
<dbReference type="GO" id="GO:0006893">
    <property type="term" value="P:Golgi to plasma membrane transport"/>
    <property type="evidence" value="ECO:0007669"/>
    <property type="project" value="UniProtKB-ARBA"/>
</dbReference>
<proteinExistence type="predicted"/>
<protein>
    <submittedName>
        <fullName evidence="2">Uncharacterized protein</fullName>
    </submittedName>
</protein>
<dbReference type="CDD" id="cd07979">
    <property type="entry name" value="HFD_TAF9"/>
    <property type="match status" value="1"/>
</dbReference>
<dbReference type="OrthoDB" id="434695at2759"/>
<name>A0A9W4XBT7_9ASCO</name>
<organism evidence="2 3">
    <name type="scientific">Candida verbasci</name>
    <dbReference type="NCBI Taxonomy" id="1227364"/>
    <lineage>
        <taxon>Eukaryota</taxon>
        <taxon>Fungi</taxon>
        <taxon>Dikarya</taxon>
        <taxon>Ascomycota</taxon>
        <taxon>Saccharomycotina</taxon>
        <taxon>Pichiomycetes</taxon>
        <taxon>Debaryomycetaceae</taxon>
        <taxon>Candida/Lodderomyces clade</taxon>
        <taxon>Candida</taxon>
    </lineage>
</organism>